<accession>A0AAE1SIR2</accession>
<comment type="caution">
    <text evidence="1">The sequence shown here is derived from an EMBL/GenBank/DDBJ whole genome shotgun (WGS) entry which is preliminary data.</text>
</comment>
<dbReference type="EMBL" id="JAVYJV010000005">
    <property type="protein sequence ID" value="KAK4370187.1"/>
    <property type="molecule type" value="Genomic_DNA"/>
</dbReference>
<keyword evidence="2" id="KW-1185">Reference proteome</keyword>
<name>A0AAE1SIR2_9SOLA</name>
<reference evidence="1" key="1">
    <citation type="submission" date="2023-12" db="EMBL/GenBank/DDBJ databases">
        <title>Genome assembly of Anisodus tanguticus.</title>
        <authorList>
            <person name="Wang Y.-J."/>
        </authorList>
    </citation>
    <scope>NUCLEOTIDE SEQUENCE</scope>
    <source>
        <strain evidence="1">KB-2021</strain>
        <tissue evidence="1">Leaf</tissue>
    </source>
</reference>
<protein>
    <submittedName>
        <fullName evidence="1">Uncharacterized protein</fullName>
    </submittedName>
</protein>
<gene>
    <name evidence="1" type="ORF">RND71_009662</name>
</gene>
<proteinExistence type="predicted"/>
<sequence>MHLYSYLSSSNETITRPLSCVYTSNYFSTINMSSTYNDISIKLLSDLLIST</sequence>
<evidence type="ECO:0000313" key="2">
    <source>
        <dbReference type="Proteomes" id="UP001291623"/>
    </source>
</evidence>
<dbReference type="Proteomes" id="UP001291623">
    <property type="component" value="Unassembled WGS sequence"/>
</dbReference>
<organism evidence="1 2">
    <name type="scientific">Anisodus tanguticus</name>
    <dbReference type="NCBI Taxonomy" id="243964"/>
    <lineage>
        <taxon>Eukaryota</taxon>
        <taxon>Viridiplantae</taxon>
        <taxon>Streptophyta</taxon>
        <taxon>Embryophyta</taxon>
        <taxon>Tracheophyta</taxon>
        <taxon>Spermatophyta</taxon>
        <taxon>Magnoliopsida</taxon>
        <taxon>eudicotyledons</taxon>
        <taxon>Gunneridae</taxon>
        <taxon>Pentapetalae</taxon>
        <taxon>asterids</taxon>
        <taxon>lamiids</taxon>
        <taxon>Solanales</taxon>
        <taxon>Solanaceae</taxon>
        <taxon>Solanoideae</taxon>
        <taxon>Hyoscyameae</taxon>
        <taxon>Anisodus</taxon>
    </lineage>
</organism>
<dbReference type="AlphaFoldDB" id="A0AAE1SIR2"/>
<evidence type="ECO:0000313" key="1">
    <source>
        <dbReference type="EMBL" id="KAK4370187.1"/>
    </source>
</evidence>